<dbReference type="InterPro" id="IPR012020">
    <property type="entry name" value="ABHD4"/>
</dbReference>
<organism evidence="4 5">
    <name type="scientific">Desulfovibrio psychrotolerans</name>
    <dbReference type="NCBI Taxonomy" id="415242"/>
    <lineage>
        <taxon>Bacteria</taxon>
        <taxon>Pseudomonadati</taxon>
        <taxon>Thermodesulfobacteriota</taxon>
        <taxon>Desulfovibrionia</taxon>
        <taxon>Desulfovibrionales</taxon>
        <taxon>Desulfovibrionaceae</taxon>
        <taxon>Desulfovibrio</taxon>
    </lineage>
</organism>
<name>A0A7J0BQ94_9BACT</name>
<protein>
    <submittedName>
        <fullName evidence="4">Alpha/beta hydrolase</fullName>
    </submittedName>
</protein>
<dbReference type="PANTHER" id="PTHR10794">
    <property type="entry name" value="ABHYDROLASE DOMAIN-CONTAINING PROTEIN"/>
    <property type="match status" value="1"/>
</dbReference>
<dbReference type="GO" id="GO:0047372">
    <property type="term" value="F:monoacylglycerol lipase activity"/>
    <property type="evidence" value="ECO:0007669"/>
    <property type="project" value="TreeGrafter"/>
</dbReference>
<keyword evidence="5" id="KW-1185">Reference proteome</keyword>
<feature type="active site" description="Charge relay system" evidence="2">
    <location>
        <position position="268"/>
    </location>
</feature>
<dbReference type="InterPro" id="IPR029058">
    <property type="entry name" value="AB_hydrolase_fold"/>
</dbReference>
<comment type="caution">
    <text evidence="4">The sequence shown here is derived from an EMBL/GenBank/DDBJ whole genome shotgun (WGS) entry which is preliminary data.</text>
</comment>
<dbReference type="EMBL" id="BLVP01000001">
    <property type="protein sequence ID" value="GFM35883.1"/>
    <property type="molecule type" value="Genomic_DNA"/>
</dbReference>
<evidence type="ECO:0000313" key="5">
    <source>
        <dbReference type="Proteomes" id="UP000503820"/>
    </source>
</evidence>
<feature type="domain" description="AB hydrolase-1" evidence="3">
    <location>
        <begin position="65"/>
        <end position="300"/>
    </location>
</feature>
<dbReference type="InterPro" id="IPR000073">
    <property type="entry name" value="AB_hydrolase_1"/>
</dbReference>
<feature type="active site" description="Charge relay system" evidence="2">
    <location>
        <position position="141"/>
    </location>
</feature>
<reference evidence="4 5" key="1">
    <citation type="submission" date="2020-05" db="EMBL/GenBank/DDBJ databases">
        <title>Draft genome sequence of Desulfovibrio psychrotolerans JS1T.</title>
        <authorList>
            <person name="Ueno A."/>
            <person name="Tamazawa S."/>
            <person name="Tamamura S."/>
            <person name="Murakami T."/>
            <person name="Kiyama T."/>
            <person name="Inomata H."/>
            <person name="Amano Y."/>
            <person name="Miyakawa K."/>
            <person name="Tamaki H."/>
            <person name="Naganuma T."/>
            <person name="Kaneko K."/>
        </authorList>
    </citation>
    <scope>NUCLEOTIDE SEQUENCE [LARGE SCALE GENOMIC DNA]</scope>
    <source>
        <strain evidence="4 5">JS1</strain>
    </source>
</reference>
<evidence type="ECO:0000256" key="2">
    <source>
        <dbReference type="PIRSR" id="PIRSR005211-1"/>
    </source>
</evidence>
<dbReference type="AlphaFoldDB" id="A0A7J0BQ94"/>
<dbReference type="InterPro" id="IPR050960">
    <property type="entry name" value="AB_hydrolase_4_sf"/>
</dbReference>
<sequence length="331" mass="36719">MPLLSASSYTMPFPFTNGHVQTLYPPLFRAVPDAPARRERLDTADGDFLDMDFLPCGAYGAPLAVVSHGLEGHSRRKYVRGMARCLNAHGWDVCAWNFRGCSGEPNRTVRMYHSGVTDDLHSVVTYCAGLGYAAIALVGFSMGGNQILKYLGEKPEAVHPAVAASVTFSVPCDLVGAAQVLDRPSNVIYMRYFMHSLRQKMVQKKAVFPDMPSIEGLESMRTFREFDNRFTAPLHGFRDALDYWERCGCGQFLRRVRVPSLLVNAANDPFLSPSCYPVHAAEQSASLFLEMPRTGGHVGFVRSREDGYYWSDLRAAAFLAEVLGMQMPQGL</sequence>
<proteinExistence type="inferred from homology"/>
<dbReference type="SUPFAM" id="SSF53474">
    <property type="entry name" value="alpha/beta-Hydrolases"/>
    <property type="match status" value="1"/>
</dbReference>
<dbReference type="RefSeq" id="WP_174408544.1">
    <property type="nucleotide sequence ID" value="NZ_BLVP01000001.1"/>
</dbReference>
<gene>
    <name evidence="4" type="ORF">DSM19430T_05670</name>
</gene>
<evidence type="ECO:0000256" key="1">
    <source>
        <dbReference type="ARBA" id="ARBA00010884"/>
    </source>
</evidence>
<dbReference type="Gene3D" id="3.40.50.1820">
    <property type="entry name" value="alpha/beta hydrolase"/>
    <property type="match status" value="1"/>
</dbReference>
<dbReference type="Proteomes" id="UP000503820">
    <property type="component" value="Unassembled WGS sequence"/>
</dbReference>
<dbReference type="PANTHER" id="PTHR10794:SF94">
    <property type="entry name" value="ESTERASE YHET-RELATED"/>
    <property type="match status" value="1"/>
</dbReference>
<comment type="similarity">
    <text evidence="1">Belongs to the AB hydrolase superfamily. AB hydrolase 4 family.</text>
</comment>
<keyword evidence="4" id="KW-0378">Hydrolase</keyword>
<evidence type="ECO:0000259" key="3">
    <source>
        <dbReference type="Pfam" id="PF00561"/>
    </source>
</evidence>
<dbReference type="PIRSF" id="PIRSF005211">
    <property type="entry name" value="Ab_hydro_YheT"/>
    <property type="match status" value="1"/>
</dbReference>
<dbReference type="GO" id="GO:0034338">
    <property type="term" value="F:short-chain carboxylesterase activity"/>
    <property type="evidence" value="ECO:0007669"/>
    <property type="project" value="TreeGrafter"/>
</dbReference>
<feature type="active site" description="Charge relay system" evidence="2">
    <location>
        <position position="297"/>
    </location>
</feature>
<evidence type="ECO:0000313" key="4">
    <source>
        <dbReference type="EMBL" id="GFM35883.1"/>
    </source>
</evidence>
<dbReference type="Pfam" id="PF00561">
    <property type="entry name" value="Abhydrolase_1"/>
    <property type="match status" value="1"/>
</dbReference>
<accession>A0A7J0BQ94</accession>